<dbReference type="GO" id="GO:0000271">
    <property type="term" value="P:polysaccharide biosynthetic process"/>
    <property type="evidence" value="ECO:0007669"/>
    <property type="project" value="InterPro"/>
</dbReference>
<accession>A0A844Z4N5</accession>
<evidence type="ECO:0000256" key="1">
    <source>
        <dbReference type="ARBA" id="ARBA00004141"/>
    </source>
</evidence>
<evidence type="ECO:0000313" key="9">
    <source>
        <dbReference type="Proteomes" id="UP000460290"/>
    </source>
</evidence>
<dbReference type="PANTHER" id="PTHR38459">
    <property type="entry name" value="PROPHAGE BACTOPRENOL-LINKED GLUCOSE TRANSLOCASE HOMOLOG"/>
    <property type="match status" value="1"/>
</dbReference>
<feature type="transmembrane region" description="Helical" evidence="6">
    <location>
        <begin position="7"/>
        <end position="27"/>
    </location>
</feature>
<evidence type="ECO:0000256" key="6">
    <source>
        <dbReference type="SAM" id="Phobius"/>
    </source>
</evidence>
<organism evidence="8 9">
    <name type="scientific">Pontixanthobacter aestiaquae</name>
    <dbReference type="NCBI Taxonomy" id="1509367"/>
    <lineage>
        <taxon>Bacteria</taxon>
        <taxon>Pseudomonadati</taxon>
        <taxon>Pseudomonadota</taxon>
        <taxon>Alphaproteobacteria</taxon>
        <taxon>Sphingomonadales</taxon>
        <taxon>Erythrobacteraceae</taxon>
        <taxon>Pontixanthobacter</taxon>
    </lineage>
</organism>
<dbReference type="OrthoDB" id="7427719at2"/>
<comment type="caution">
    <text evidence="8">The sequence shown here is derived from an EMBL/GenBank/DDBJ whole genome shotgun (WGS) entry which is preliminary data.</text>
</comment>
<comment type="subcellular location">
    <subcellularLocation>
        <location evidence="1">Membrane</location>
        <topology evidence="1">Multi-pass membrane protein</topology>
    </subcellularLocation>
</comment>
<reference evidence="8 9" key="1">
    <citation type="submission" date="2019-12" db="EMBL/GenBank/DDBJ databases">
        <title>Genomic-based taxomic classification of the family Erythrobacteraceae.</title>
        <authorList>
            <person name="Xu L."/>
        </authorList>
    </citation>
    <scope>NUCLEOTIDE SEQUENCE [LARGE SCALE GENOMIC DNA]</scope>
    <source>
        <strain evidence="8 9">KCTC 42006</strain>
    </source>
</reference>
<name>A0A844Z4N5_9SPHN</name>
<evidence type="ECO:0000313" key="8">
    <source>
        <dbReference type="EMBL" id="MXO82236.1"/>
    </source>
</evidence>
<feature type="domain" description="GtrA/DPMS transmembrane" evidence="7">
    <location>
        <begin position="8"/>
        <end position="125"/>
    </location>
</feature>
<dbReference type="Proteomes" id="UP000460290">
    <property type="component" value="Unassembled WGS sequence"/>
</dbReference>
<keyword evidence="9" id="KW-1185">Reference proteome</keyword>
<dbReference type="AlphaFoldDB" id="A0A844Z4N5"/>
<feature type="transmembrane region" description="Helical" evidence="6">
    <location>
        <begin position="33"/>
        <end position="53"/>
    </location>
</feature>
<dbReference type="InterPro" id="IPR007267">
    <property type="entry name" value="GtrA_DPMS_TM"/>
</dbReference>
<comment type="similarity">
    <text evidence="2">Belongs to the GtrA family.</text>
</comment>
<evidence type="ECO:0000256" key="5">
    <source>
        <dbReference type="ARBA" id="ARBA00023136"/>
    </source>
</evidence>
<evidence type="ECO:0000256" key="4">
    <source>
        <dbReference type="ARBA" id="ARBA00022989"/>
    </source>
</evidence>
<protein>
    <submittedName>
        <fullName evidence="8">GtrA family protein</fullName>
    </submittedName>
</protein>
<evidence type="ECO:0000256" key="2">
    <source>
        <dbReference type="ARBA" id="ARBA00009399"/>
    </source>
</evidence>
<feature type="transmembrane region" description="Helical" evidence="6">
    <location>
        <begin position="74"/>
        <end position="94"/>
    </location>
</feature>
<dbReference type="Pfam" id="PF04138">
    <property type="entry name" value="GtrA_DPMS_TM"/>
    <property type="match status" value="1"/>
</dbReference>
<dbReference type="InterPro" id="IPR051401">
    <property type="entry name" value="GtrA_CellWall_Glycosyl"/>
</dbReference>
<sequence>MRDIRLLRYLLASVGALAVDVGCFLLLLSASIAAAPAAAIGYSLGILAHWVLSSRTVFTDTVAEKGHQRTKQKVLFVISALAGLALTTTIVGAADLYAIDPRPAKLVAIAASFTLTWLLRSRVVFRAAS</sequence>
<dbReference type="EMBL" id="WTYZ01000001">
    <property type="protein sequence ID" value="MXO82236.1"/>
    <property type="molecule type" value="Genomic_DNA"/>
</dbReference>
<feature type="transmembrane region" description="Helical" evidence="6">
    <location>
        <begin position="106"/>
        <end position="125"/>
    </location>
</feature>
<keyword evidence="5 6" id="KW-0472">Membrane</keyword>
<keyword evidence="3 6" id="KW-0812">Transmembrane</keyword>
<evidence type="ECO:0000256" key="3">
    <source>
        <dbReference type="ARBA" id="ARBA00022692"/>
    </source>
</evidence>
<gene>
    <name evidence="8" type="ORF">GRI35_02460</name>
</gene>
<dbReference type="PANTHER" id="PTHR38459:SF1">
    <property type="entry name" value="PROPHAGE BACTOPRENOL-LINKED GLUCOSE TRANSLOCASE HOMOLOG"/>
    <property type="match status" value="1"/>
</dbReference>
<keyword evidence="4 6" id="KW-1133">Transmembrane helix</keyword>
<dbReference type="GO" id="GO:0005886">
    <property type="term" value="C:plasma membrane"/>
    <property type="evidence" value="ECO:0007669"/>
    <property type="project" value="TreeGrafter"/>
</dbReference>
<proteinExistence type="inferred from homology"/>
<evidence type="ECO:0000259" key="7">
    <source>
        <dbReference type="Pfam" id="PF04138"/>
    </source>
</evidence>